<feature type="domain" description="AP2/ERF" evidence="7">
    <location>
        <begin position="389"/>
        <end position="447"/>
    </location>
</feature>
<evidence type="ECO:0000259" key="7">
    <source>
        <dbReference type="PROSITE" id="PS51032"/>
    </source>
</evidence>
<dbReference type="SUPFAM" id="SSF54171">
    <property type="entry name" value="DNA-binding domain"/>
    <property type="match status" value="4"/>
</dbReference>
<feature type="compositionally biased region" description="Polar residues" evidence="6">
    <location>
        <begin position="656"/>
        <end position="671"/>
    </location>
</feature>
<dbReference type="SMART" id="SM00380">
    <property type="entry name" value="AP2"/>
    <property type="match status" value="3"/>
</dbReference>
<dbReference type="Gene3D" id="3.30.730.10">
    <property type="entry name" value="AP2/ERF domain"/>
    <property type="match status" value="4"/>
</dbReference>
<feature type="compositionally biased region" description="Low complexity" evidence="6">
    <location>
        <begin position="19"/>
        <end position="33"/>
    </location>
</feature>
<keyword evidence="2" id="KW-0805">Transcription regulation</keyword>
<keyword evidence="9" id="KW-1185">Reference proteome</keyword>
<feature type="compositionally biased region" description="Basic and acidic residues" evidence="6">
    <location>
        <begin position="370"/>
        <end position="387"/>
    </location>
</feature>
<evidence type="ECO:0000256" key="3">
    <source>
        <dbReference type="ARBA" id="ARBA00023125"/>
    </source>
</evidence>
<dbReference type="InterPro" id="IPR001471">
    <property type="entry name" value="AP2/ERF_dom"/>
</dbReference>
<comment type="subcellular location">
    <subcellularLocation>
        <location evidence="1">Nucleus</location>
    </subcellularLocation>
</comment>
<feature type="compositionally biased region" description="Polar residues" evidence="6">
    <location>
        <begin position="986"/>
        <end position="1002"/>
    </location>
</feature>
<feature type="region of interest" description="Disordered" evidence="6">
    <location>
        <begin position="759"/>
        <end position="877"/>
    </location>
</feature>
<keyword evidence="4" id="KW-0804">Transcription</keyword>
<name>A0AAW1RJE2_9CHLO</name>
<dbReference type="GO" id="GO:0003677">
    <property type="term" value="F:DNA binding"/>
    <property type="evidence" value="ECO:0007669"/>
    <property type="project" value="UniProtKB-KW"/>
</dbReference>
<dbReference type="GO" id="GO:0003700">
    <property type="term" value="F:DNA-binding transcription factor activity"/>
    <property type="evidence" value="ECO:0007669"/>
    <property type="project" value="InterPro"/>
</dbReference>
<gene>
    <name evidence="8" type="ORF">WJX74_010135</name>
</gene>
<feature type="domain" description="AP2/ERF" evidence="7">
    <location>
        <begin position="672"/>
        <end position="732"/>
    </location>
</feature>
<evidence type="ECO:0000313" key="9">
    <source>
        <dbReference type="Proteomes" id="UP001438707"/>
    </source>
</evidence>
<dbReference type="PROSITE" id="PS51032">
    <property type="entry name" value="AP2_ERF"/>
    <property type="match status" value="4"/>
</dbReference>
<evidence type="ECO:0000256" key="6">
    <source>
        <dbReference type="SAM" id="MobiDB-lite"/>
    </source>
</evidence>
<feature type="region of interest" description="Disordered" evidence="6">
    <location>
        <begin position="656"/>
        <end position="675"/>
    </location>
</feature>
<evidence type="ECO:0000256" key="1">
    <source>
        <dbReference type="ARBA" id="ARBA00004123"/>
    </source>
</evidence>
<evidence type="ECO:0000256" key="4">
    <source>
        <dbReference type="ARBA" id="ARBA00023163"/>
    </source>
</evidence>
<feature type="region of interest" description="Disordered" evidence="6">
    <location>
        <begin position="505"/>
        <end position="543"/>
    </location>
</feature>
<dbReference type="AlphaFoldDB" id="A0AAW1RJE2"/>
<dbReference type="CDD" id="cd00018">
    <property type="entry name" value="AP2"/>
    <property type="match status" value="1"/>
</dbReference>
<dbReference type="Pfam" id="PF00847">
    <property type="entry name" value="AP2"/>
    <property type="match status" value="1"/>
</dbReference>
<feature type="compositionally biased region" description="Basic and acidic residues" evidence="6">
    <location>
        <begin position="529"/>
        <end position="540"/>
    </location>
</feature>
<accession>A0AAW1RJE2</accession>
<feature type="region of interest" description="Disordered" evidence="6">
    <location>
        <begin position="585"/>
        <end position="646"/>
    </location>
</feature>
<evidence type="ECO:0000313" key="8">
    <source>
        <dbReference type="EMBL" id="KAK9833932.1"/>
    </source>
</evidence>
<feature type="region of interest" description="Disordered" evidence="6">
    <location>
        <begin position="447"/>
        <end position="493"/>
    </location>
</feature>
<feature type="domain" description="AP2/ERF" evidence="7">
    <location>
        <begin position="992"/>
        <end position="1055"/>
    </location>
</feature>
<feature type="compositionally biased region" description="Basic residues" evidence="6">
    <location>
        <begin position="1157"/>
        <end position="1166"/>
    </location>
</feature>
<feature type="compositionally biased region" description="Low complexity" evidence="6">
    <location>
        <begin position="221"/>
        <end position="230"/>
    </location>
</feature>
<dbReference type="PANTHER" id="PTHR31194">
    <property type="entry name" value="SHN SHINE , DNA BINDING / TRANSCRIPTION FACTOR"/>
    <property type="match status" value="1"/>
</dbReference>
<sequence>MDKVSPPETAHGQAVMGSKQAAPGPDAGKADGQTWVVTPEGHEHAQAGWPASAATAAQPESSHDRPISLCQTPPQDPKAAVPDRRSLQKDLAQPKAGHGLPDQGSTKRQWPAVQADQQSGNQGTSRPRSHRPLHPEFSRGSEAVQPQLKRAQHSCSLSFGAPQPWQNSPAFHSWDTHPNREGVTFIDSASSSGGSGAEVASPLKQLPKEELKLAMNPNALLSPAGLLGPGHKSKLTPGRRRAEQQGAAGPAVKWVLRPNNPNHQGDEQPPETHGRDQPALSDLPMAGMHCDSLAAELGLPPGTEVVRSERTGEPLISMSAALQWMQQLGPHLPLQQLPAPVSARWCPPDPDTIATRAVDRWTGGGSGGRIVRERAPKRETRDTDKRTSKYRGVSWNSAGSKWVAVLWDRSLKRARHIGTFDSELDAARAYDQAACQLIGPSARLNFRDQRGDASSDDGPGGSTIASELSLGGGIGRARPSRTHSTGTRVKSAPATPLTALLHAVARDGPGQGPDQKLARVGSFPGAGKRCLESADMEHGPQQKRSRTMLLPEMIHDSQHMSYRPSASGRQLVSPFAPRGIQRAEGAQLGAPEEGGEPRRRAATVGSRLSSAQAPSRAHPRDHGSDEEFLPFENQRKSGSLRSGSHARKLVLSSSAPPLEGVTSTAPTSGTSAYKGVSLNRGSNRWEARIRIRGRTGARNVYLGSFVDEIAAARAFDAAVLTLHGDSHPMNFSPDEYTEADMLSIRPKIDKIIQQHAIAQAPSAYKGPEQIHELSSGSGERADSGSQMQADVSQQSAPASRNSFRTRPGRKRPMQSRQDAEPVISDVPGELGGPGVPKESEEEGELEPENQENRPSKDSQTQWWPGPGKRSSKFKGVSWSESSMRWRAQYWNGSKVQYIGYFDTEEAAAVAYDKEIVKQRGPKAQTNFGQPYHADDEKTVGAPASHVLGGDAHHGDLVSPGKQASLERASSAPSRPPRPPQRSGSQNDSATNKAAGVSWSTRSGKWRVQMWHENKVHHLGFFDTEQQAAQAHQAATMQLHGEQLLMQSGPDAENVPQQSSAPLRPSHAHAAEAAPARRPNRTIITPAVKTSEAAPVNASTELGKQSAAPLTRQSSQALLKENLEGPQTADGHGPSPSESELADARSVDDNDSSASGWGRKRPRGFRP</sequence>
<evidence type="ECO:0000256" key="2">
    <source>
        <dbReference type="ARBA" id="ARBA00023015"/>
    </source>
</evidence>
<feature type="domain" description="AP2/ERF" evidence="7">
    <location>
        <begin position="872"/>
        <end position="928"/>
    </location>
</feature>
<feature type="compositionally biased region" description="Low complexity" evidence="6">
    <location>
        <begin position="188"/>
        <end position="203"/>
    </location>
</feature>
<dbReference type="PANTHER" id="PTHR31194:SF189">
    <property type="entry name" value="AP2_ERF DOMAIN-CONTAINING PROTEIN"/>
    <property type="match status" value="1"/>
</dbReference>
<dbReference type="Proteomes" id="UP001438707">
    <property type="component" value="Unassembled WGS sequence"/>
</dbReference>
<dbReference type="InterPro" id="IPR016177">
    <property type="entry name" value="DNA-bd_dom_sf"/>
</dbReference>
<feature type="compositionally biased region" description="Acidic residues" evidence="6">
    <location>
        <begin position="839"/>
        <end position="849"/>
    </location>
</feature>
<reference evidence="8 9" key="1">
    <citation type="journal article" date="2024" name="Nat. Commun.">
        <title>Phylogenomics reveals the evolutionary origins of lichenization in chlorophyte algae.</title>
        <authorList>
            <person name="Puginier C."/>
            <person name="Libourel C."/>
            <person name="Otte J."/>
            <person name="Skaloud P."/>
            <person name="Haon M."/>
            <person name="Grisel S."/>
            <person name="Petersen M."/>
            <person name="Berrin J.G."/>
            <person name="Delaux P.M."/>
            <person name="Dal Grande F."/>
            <person name="Keller J."/>
        </authorList>
    </citation>
    <scope>NUCLEOTIDE SEQUENCE [LARGE SCALE GENOMIC DNA]</scope>
    <source>
        <strain evidence="8 9">SAG 2145</strain>
    </source>
</reference>
<keyword evidence="3" id="KW-0238">DNA-binding</keyword>
<feature type="region of interest" description="Disordered" evidence="6">
    <location>
        <begin position="1042"/>
        <end position="1166"/>
    </location>
</feature>
<feature type="compositionally biased region" description="Polar residues" evidence="6">
    <location>
        <begin position="772"/>
        <end position="804"/>
    </location>
</feature>
<feature type="compositionally biased region" description="Basic and acidic residues" evidence="6">
    <location>
        <begin position="264"/>
        <end position="276"/>
    </location>
</feature>
<protein>
    <recommendedName>
        <fullName evidence="7">AP2/ERF domain-containing protein</fullName>
    </recommendedName>
</protein>
<proteinExistence type="predicted"/>
<feature type="region of interest" description="Disordered" evidence="6">
    <location>
        <begin position="919"/>
        <end position="1002"/>
    </location>
</feature>
<dbReference type="GO" id="GO:0005634">
    <property type="term" value="C:nucleus"/>
    <property type="evidence" value="ECO:0007669"/>
    <property type="project" value="UniProtKB-SubCell"/>
</dbReference>
<feature type="compositionally biased region" description="Polar residues" evidence="6">
    <location>
        <begin position="115"/>
        <end position="126"/>
    </location>
</feature>
<comment type="caution">
    <text evidence="8">The sequence shown here is derived from an EMBL/GenBank/DDBJ whole genome shotgun (WGS) entry which is preliminary data.</text>
</comment>
<feature type="region of interest" description="Disordered" evidence="6">
    <location>
        <begin position="363"/>
        <end position="389"/>
    </location>
</feature>
<organism evidence="8 9">
    <name type="scientific">Apatococcus lobatus</name>
    <dbReference type="NCBI Taxonomy" id="904363"/>
    <lineage>
        <taxon>Eukaryota</taxon>
        <taxon>Viridiplantae</taxon>
        <taxon>Chlorophyta</taxon>
        <taxon>core chlorophytes</taxon>
        <taxon>Trebouxiophyceae</taxon>
        <taxon>Chlorellales</taxon>
        <taxon>Chlorellaceae</taxon>
        <taxon>Apatococcus</taxon>
    </lineage>
</organism>
<dbReference type="EMBL" id="JALJOS010000010">
    <property type="protein sequence ID" value="KAK9833932.1"/>
    <property type="molecule type" value="Genomic_DNA"/>
</dbReference>
<feature type="region of interest" description="Disordered" evidence="6">
    <location>
        <begin position="1"/>
        <end position="203"/>
    </location>
</feature>
<dbReference type="InterPro" id="IPR036955">
    <property type="entry name" value="AP2/ERF_dom_sf"/>
</dbReference>
<keyword evidence="5" id="KW-0539">Nucleus</keyword>
<feature type="region of interest" description="Disordered" evidence="6">
    <location>
        <begin position="221"/>
        <end position="282"/>
    </location>
</feature>
<evidence type="ECO:0000256" key="5">
    <source>
        <dbReference type="ARBA" id="ARBA00023242"/>
    </source>
</evidence>
<dbReference type="InterPro" id="IPR050913">
    <property type="entry name" value="AP2/ERF_ERF"/>
</dbReference>